<accession>A0A327T7R6</accession>
<dbReference type="SMART" id="SM00861">
    <property type="entry name" value="Transket_pyr"/>
    <property type="match status" value="1"/>
</dbReference>
<dbReference type="PANTHER" id="PTHR42980">
    <property type="entry name" value="2-OXOISOVALERATE DEHYDROGENASE SUBUNIT BETA-RELATED"/>
    <property type="match status" value="1"/>
</dbReference>
<dbReference type="CDD" id="cd02000">
    <property type="entry name" value="TPP_E1_PDC_ADC_BCADC"/>
    <property type="match status" value="1"/>
</dbReference>
<comment type="cofactor">
    <cofactor evidence="1">
        <name>thiamine diphosphate</name>
        <dbReference type="ChEBI" id="CHEBI:58937"/>
    </cofactor>
</comment>
<evidence type="ECO:0000256" key="4">
    <source>
        <dbReference type="ARBA" id="ARBA00023002"/>
    </source>
</evidence>
<dbReference type="EC" id="1.2.4.4" evidence="3"/>
<dbReference type="OrthoDB" id="9769337at2"/>
<dbReference type="InterPro" id="IPR001017">
    <property type="entry name" value="DH_E1"/>
</dbReference>
<evidence type="ECO:0000313" key="8">
    <source>
        <dbReference type="Proteomes" id="UP000249754"/>
    </source>
</evidence>
<reference evidence="7 8" key="1">
    <citation type="submission" date="2018-06" db="EMBL/GenBank/DDBJ databases">
        <title>Genomic Encyclopedia of Archaeal and Bacterial Type Strains, Phase II (KMG-II): from individual species to whole genera.</title>
        <authorList>
            <person name="Goeker M."/>
        </authorList>
    </citation>
    <scope>NUCLEOTIDE SEQUENCE [LARGE SCALE GENOMIC DNA]</scope>
    <source>
        <strain evidence="7 8">DSM 14825</strain>
    </source>
</reference>
<comment type="caution">
    <text evidence="7">The sequence shown here is derived from an EMBL/GenBank/DDBJ whole genome shotgun (WGS) entry which is preliminary data.</text>
</comment>
<feature type="domain" description="Transketolase-like pyrimidine-binding" evidence="6">
    <location>
        <begin position="473"/>
        <end position="647"/>
    </location>
</feature>
<dbReference type="InterPro" id="IPR033248">
    <property type="entry name" value="Transketolase_C"/>
</dbReference>
<dbReference type="SUPFAM" id="SSF52518">
    <property type="entry name" value="Thiamin diphosphate-binding fold (THDP-binding)"/>
    <property type="match status" value="2"/>
</dbReference>
<proteinExistence type="predicted"/>
<dbReference type="PANTHER" id="PTHR42980:SF1">
    <property type="entry name" value="2-OXOISOVALERATE DEHYDROGENASE SUBUNIT BETA, MITOCHONDRIAL"/>
    <property type="match status" value="1"/>
</dbReference>
<dbReference type="Gene3D" id="3.40.50.920">
    <property type="match status" value="1"/>
</dbReference>
<name>A0A327T7R6_9SPHI</name>
<evidence type="ECO:0000256" key="3">
    <source>
        <dbReference type="ARBA" id="ARBA00012277"/>
    </source>
</evidence>
<evidence type="ECO:0000256" key="1">
    <source>
        <dbReference type="ARBA" id="ARBA00001964"/>
    </source>
</evidence>
<dbReference type="InterPro" id="IPR009014">
    <property type="entry name" value="Transketo_C/PFOR_II"/>
</dbReference>
<gene>
    <name evidence="7" type="ORF">LY11_00446</name>
</gene>
<evidence type="ECO:0000256" key="2">
    <source>
        <dbReference type="ARBA" id="ARBA00003906"/>
    </source>
</evidence>
<keyword evidence="4" id="KW-0560">Oxidoreductase</keyword>
<dbReference type="GO" id="GO:0007584">
    <property type="term" value="P:response to nutrient"/>
    <property type="evidence" value="ECO:0007669"/>
    <property type="project" value="TreeGrafter"/>
</dbReference>
<dbReference type="Pfam" id="PF00676">
    <property type="entry name" value="E1_dh"/>
    <property type="match status" value="1"/>
</dbReference>
<comment type="function">
    <text evidence="2">E1 component of the 2-oxoglutarate dehydrogenase (OGDH) complex which catalyzes the decarboxylation of 2-oxoglutarate, the first step in the conversion of 2-oxoglutarate to succinyl-CoA and CO(2).</text>
</comment>
<keyword evidence="5" id="KW-0786">Thiamine pyrophosphate</keyword>
<dbReference type="InterPro" id="IPR029061">
    <property type="entry name" value="THDP-binding"/>
</dbReference>
<sequence>MMLNNKLTTNPIDASELSFDDFKTIVIDDYRIAFESRQASLLGRKEVLTGKAKFGIFGDGKELPQIAMAKAFKNGDWRSGYYRDQTFAFATGICTIKEFFAQLYANPSVEADPASAGRQMNCHFSTRSLNEDGSWKNLTEMKNSSSDIAPTGGQMARLVGLAYASKLYRQNPELNYLKNFSVNGNEVGFGTIGNASTSEGVFFEAINAAGVLQIPMAMSVWDDAYGISVPAKYQTTKEDISEILKGFQRDENNAGYEIYKVRGWDYPALCETYQQAIQICREEHVPVLIHVTEVTQPQGHSTSGSHERYKDKARLEWEKEFDCIRQMRLWMLESAIVTEEELVILEDTAKKLVREAQKEAWNEFLGDIKTEKDQVISLINNLSDSNQALSKIAGTLGGTPDAQRKEVISSARKALRLTLNQPSEERNQLLSWYQKEKENNEERYNSKLFTDGKESPSLVNIVPASYQDNSKMVDGRELLNACFDANFARDQRLVAFGEDLGNIGDVNQGFAGLQAKYGELRITDTGIREMTIAGQGIGLALRGLRPIAEIQYLDYLLYALNVLSDDLASLSYRTKGGQKAPVIIRTRGHRLEGVWHSGSPIGMILGSLRGLHLCVPRNMTQAAGMYNTLFRADEPALMIECLNGYRLKEMLPDNVGEYTVPLGKAEIVREGTDITVVSYGSTLRIVEEAAEELAAYGISVEIIDPQTLLPFDTDHLCASSLQKTNKLLVVDEDVPGGGTAYILQQILENQGGYYHLDAQPQTLSAKAHRPPYGSDGDYFTKPSVDDVLETIYQMMNAHNAAKYPAIF</sequence>
<dbReference type="Pfam" id="PF02779">
    <property type="entry name" value="Transket_pyr"/>
    <property type="match status" value="1"/>
</dbReference>
<dbReference type="Gene3D" id="3.40.50.970">
    <property type="match status" value="2"/>
</dbReference>
<dbReference type="EMBL" id="QLLR01000001">
    <property type="protein sequence ID" value="RAJ37369.1"/>
    <property type="molecule type" value="Genomic_DNA"/>
</dbReference>
<dbReference type="GO" id="GO:0003863">
    <property type="term" value="F:branched-chain 2-oxo acid dehydrogenase activity"/>
    <property type="evidence" value="ECO:0007669"/>
    <property type="project" value="UniProtKB-EC"/>
</dbReference>
<dbReference type="RefSeq" id="WP_111632079.1">
    <property type="nucleotide sequence ID" value="NZ_QLLR01000001.1"/>
</dbReference>
<dbReference type="InterPro" id="IPR005475">
    <property type="entry name" value="Transketolase-like_Pyr-bd"/>
</dbReference>
<keyword evidence="7" id="KW-0670">Pyruvate</keyword>
<evidence type="ECO:0000313" key="7">
    <source>
        <dbReference type="EMBL" id="RAJ37369.1"/>
    </source>
</evidence>
<dbReference type="STRING" id="188932.AY601_2981"/>
<evidence type="ECO:0000259" key="6">
    <source>
        <dbReference type="SMART" id="SM00861"/>
    </source>
</evidence>
<dbReference type="GO" id="GO:0009083">
    <property type="term" value="P:branched-chain amino acid catabolic process"/>
    <property type="evidence" value="ECO:0007669"/>
    <property type="project" value="TreeGrafter"/>
</dbReference>
<dbReference type="Proteomes" id="UP000249754">
    <property type="component" value="Unassembled WGS sequence"/>
</dbReference>
<dbReference type="SUPFAM" id="SSF52922">
    <property type="entry name" value="TK C-terminal domain-like"/>
    <property type="match status" value="1"/>
</dbReference>
<protein>
    <recommendedName>
        <fullName evidence="3">3-methyl-2-oxobutanoate dehydrogenase (2-methylpropanoyl-transferring)</fullName>
        <ecNumber evidence="3">1.2.4.4</ecNumber>
    </recommendedName>
</protein>
<evidence type="ECO:0000256" key="5">
    <source>
        <dbReference type="ARBA" id="ARBA00023052"/>
    </source>
</evidence>
<dbReference type="AlphaFoldDB" id="A0A327T7R6"/>
<dbReference type="Pfam" id="PF02780">
    <property type="entry name" value="Transketolase_C"/>
    <property type="match status" value="1"/>
</dbReference>
<organism evidence="7 8">
    <name type="scientific">Pedobacter cryoconitis</name>
    <dbReference type="NCBI Taxonomy" id="188932"/>
    <lineage>
        <taxon>Bacteria</taxon>
        <taxon>Pseudomonadati</taxon>
        <taxon>Bacteroidota</taxon>
        <taxon>Sphingobacteriia</taxon>
        <taxon>Sphingobacteriales</taxon>
        <taxon>Sphingobacteriaceae</taxon>
        <taxon>Pedobacter</taxon>
    </lineage>
</organism>